<reference evidence="1" key="1">
    <citation type="submission" date="2018-05" db="EMBL/GenBank/DDBJ databases">
        <authorList>
            <person name="Lanie J.A."/>
            <person name="Ng W.-L."/>
            <person name="Kazmierczak K.M."/>
            <person name="Andrzejewski T.M."/>
            <person name="Davidsen T.M."/>
            <person name="Wayne K.J."/>
            <person name="Tettelin H."/>
            <person name="Glass J.I."/>
            <person name="Rusch D."/>
            <person name="Podicherti R."/>
            <person name="Tsui H.-C.T."/>
            <person name="Winkler M.E."/>
        </authorList>
    </citation>
    <scope>NUCLEOTIDE SEQUENCE</scope>
</reference>
<gene>
    <name evidence="1" type="ORF">METZ01_LOCUS291624</name>
</gene>
<organism evidence="1">
    <name type="scientific">marine metagenome</name>
    <dbReference type="NCBI Taxonomy" id="408172"/>
    <lineage>
        <taxon>unclassified sequences</taxon>
        <taxon>metagenomes</taxon>
        <taxon>ecological metagenomes</taxon>
    </lineage>
</organism>
<accession>A0A382LQ75</accession>
<evidence type="ECO:0000313" key="1">
    <source>
        <dbReference type="EMBL" id="SVC38770.1"/>
    </source>
</evidence>
<name>A0A382LQ75_9ZZZZ</name>
<dbReference type="EMBL" id="UINC01088492">
    <property type="protein sequence ID" value="SVC38770.1"/>
    <property type="molecule type" value="Genomic_DNA"/>
</dbReference>
<dbReference type="AlphaFoldDB" id="A0A382LQ75"/>
<protein>
    <submittedName>
        <fullName evidence="1">Uncharacterized protein</fullName>
    </submittedName>
</protein>
<proteinExistence type="predicted"/>
<sequence length="228" mass="25439">MSSITVGHVEVPDLWVDIDTDSSLTVQEVITLSGMRPRDGTPVQCYLTSGEIFDGEAVSPGQRVVIGTHPPKASTHHAPISPKMHYMSVRWDRAVGDSRIGSGNLDDGCTLWAPGVRRGSDIRAVEISRHENSNGKAHSQGYRVRGDSVPYFRGDLARVFSSGEGKFRLFDPETGELTIPVTVISSSYKDTRKRERDSGRRLYWTVRVLNFDSEQRRVLAEVEPSHMW</sequence>